<evidence type="ECO:0000313" key="2">
    <source>
        <dbReference type="EMBL" id="MBB6053871.1"/>
    </source>
</evidence>
<dbReference type="Proteomes" id="UP000520814">
    <property type="component" value="Unassembled WGS sequence"/>
</dbReference>
<keyword evidence="3" id="KW-1185">Reference proteome</keyword>
<name>A0A7W9SWA3_ARMRO</name>
<dbReference type="InterPro" id="IPR036388">
    <property type="entry name" value="WH-like_DNA-bd_sf"/>
</dbReference>
<evidence type="ECO:0000313" key="3">
    <source>
        <dbReference type="Proteomes" id="UP000520814"/>
    </source>
</evidence>
<comment type="caution">
    <text evidence="2">The sequence shown here is derived from an EMBL/GenBank/DDBJ whole genome shotgun (WGS) entry which is preliminary data.</text>
</comment>
<evidence type="ECO:0000256" key="1">
    <source>
        <dbReference type="SAM" id="MobiDB-lite"/>
    </source>
</evidence>
<accession>A0A7W9SWA3</accession>
<feature type="region of interest" description="Disordered" evidence="1">
    <location>
        <begin position="134"/>
        <end position="208"/>
    </location>
</feature>
<feature type="compositionally biased region" description="Polar residues" evidence="1">
    <location>
        <begin position="180"/>
        <end position="190"/>
    </location>
</feature>
<evidence type="ECO:0008006" key="4">
    <source>
        <dbReference type="Google" id="ProtNLM"/>
    </source>
</evidence>
<organism evidence="2 3">
    <name type="scientific">Armatimonas rosea</name>
    <dbReference type="NCBI Taxonomy" id="685828"/>
    <lineage>
        <taxon>Bacteria</taxon>
        <taxon>Bacillati</taxon>
        <taxon>Armatimonadota</taxon>
        <taxon>Armatimonadia</taxon>
        <taxon>Armatimonadales</taxon>
        <taxon>Armatimonadaceae</taxon>
        <taxon>Armatimonas</taxon>
    </lineage>
</organism>
<dbReference type="Gene3D" id="1.10.10.10">
    <property type="entry name" value="Winged helix-like DNA-binding domain superfamily/Winged helix DNA-binding domain"/>
    <property type="match status" value="1"/>
</dbReference>
<gene>
    <name evidence="2" type="ORF">HNQ39_005718</name>
</gene>
<feature type="compositionally biased region" description="Polar residues" evidence="1">
    <location>
        <begin position="139"/>
        <end position="149"/>
    </location>
</feature>
<reference evidence="2 3" key="1">
    <citation type="submission" date="2020-08" db="EMBL/GenBank/DDBJ databases">
        <title>Genomic Encyclopedia of Type Strains, Phase IV (KMG-IV): sequencing the most valuable type-strain genomes for metagenomic binning, comparative biology and taxonomic classification.</title>
        <authorList>
            <person name="Goeker M."/>
        </authorList>
    </citation>
    <scope>NUCLEOTIDE SEQUENCE [LARGE SCALE GENOMIC DNA]</scope>
    <source>
        <strain evidence="2 3">DSM 23562</strain>
    </source>
</reference>
<sequence length="413" mass="46377">MANFHGFQRLEANFTPTPNQFFDEIIRGDYPKCVIVIVAVLIRETLGWQDSVTGERRIEAELALSQITEKSALSINSARQGIREAIAAGFVIETASHDNRHGARYALRWADTERQKEAITRTRLATRDRLAEVEPALQTDLNPEANTPDSGGANFGAPKFGGANFAPTKRKRSPEKKDTNVSIKETLNVSESEKQAPPPPQRPMPNAQGKGIYAIAEKEVAEVVTLTGDSESLRRFQQLWEIAERNECLDAWKAALRAVQRRLRASGQGPLERPGAYFCKVCVEELEKREVFVPTNAQKQADAGVAALIRQEILREIPTITTVSAPVDEVDLTLQLVSPTSPVTPELLSVELGELERQGGKDWQDFLGYIEGERKRYEGELTGMRESAQQRLLDVFDRPDRRRELYRKWRGRS</sequence>
<protein>
    <recommendedName>
        <fullName evidence="4">Phage replication protein O</fullName>
    </recommendedName>
</protein>
<dbReference type="AlphaFoldDB" id="A0A7W9SWA3"/>
<dbReference type="RefSeq" id="WP_184203959.1">
    <property type="nucleotide sequence ID" value="NZ_JACHGW010000009.1"/>
</dbReference>
<proteinExistence type="predicted"/>
<dbReference type="EMBL" id="JACHGW010000009">
    <property type="protein sequence ID" value="MBB6053871.1"/>
    <property type="molecule type" value="Genomic_DNA"/>
</dbReference>